<dbReference type="Gene3D" id="3.30.70.270">
    <property type="match status" value="1"/>
</dbReference>
<feature type="compositionally biased region" description="Basic and acidic residues" evidence="4">
    <location>
        <begin position="240"/>
        <end position="249"/>
    </location>
</feature>
<evidence type="ECO:0000313" key="7">
    <source>
        <dbReference type="Proteomes" id="UP000316083"/>
    </source>
</evidence>
<keyword evidence="3" id="KW-0175">Coiled coil</keyword>
<dbReference type="SUPFAM" id="SSF55073">
    <property type="entry name" value="Nucleotide cyclase"/>
    <property type="match status" value="1"/>
</dbReference>
<dbReference type="SMART" id="SM00267">
    <property type="entry name" value="GGDEF"/>
    <property type="match status" value="1"/>
</dbReference>
<dbReference type="NCBIfam" id="TIGR00254">
    <property type="entry name" value="GGDEF"/>
    <property type="match status" value="1"/>
</dbReference>
<dbReference type="AlphaFoldDB" id="A0A560BPQ4"/>
<feature type="domain" description="GGDEF" evidence="5">
    <location>
        <begin position="127"/>
        <end position="258"/>
    </location>
</feature>
<evidence type="ECO:0000256" key="4">
    <source>
        <dbReference type="SAM" id="MobiDB-lite"/>
    </source>
</evidence>
<dbReference type="EMBL" id="VITF01000001">
    <property type="protein sequence ID" value="TWA74600.1"/>
    <property type="molecule type" value="Genomic_DNA"/>
</dbReference>
<dbReference type="RefSeq" id="WP_145672478.1">
    <property type="nucleotide sequence ID" value="NZ_VITF01000001.1"/>
</dbReference>
<protein>
    <recommendedName>
        <fullName evidence="1">diguanylate cyclase</fullName>
        <ecNumber evidence="1">2.7.7.65</ecNumber>
    </recommendedName>
</protein>
<dbReference type="InterPro" id="IPR000160">
    <property type="entry name" value="GGDEF_dom"/>
</dbReference>
<dbReference type="GO" id="GO:0005886">
    <property type="term" value="C:plasma membrane"/>
    <property type="evidence" value="ECO:0007669"/>
    <property type="project" value="TreeGrafter"/>
</dbReference>
<name>A0A560BPQ4_AZOBR</name>
<gene>
    <name evidence="6" type="ORF">FBZ82_101616</name>
</gene>
<dbReference type="InterPro" id="IPR050469">
    <property type="entry name" value="Diguanylate_Cyclase"/>
</dbReference>
<reference evidence="6 7" key="1">
    <citation type="submission" date="2019-06" db="EMBL/GenBank/DDBJ databases">
        <title>Genomic Encyclopedia of Type Strains, Phase IV (KMG-V): Genome sequencing to study the core and pangenomes of soil and plant-associated prokaryotes.</title>
        <authorList>
            <person name="Whitman W."/>
        </authorList>
    </citation>
    <scope>NUCLEOTIDE SEQUENCE [LARGE SCALE GENOMIC DNA]</scope>
    <source>
        <strain evidence="6 7">BR 11796</strain>
    </source>
</reference>
<comment type="catalytic activity">
    <reaction evidence="2">
        <text>2 GTP = 3',3'-c-di-GMP + 2 diphosphate</text>
        <dbReference type="Rhea" id="RHEA:24898"/>
        <dbReference type="ChEBI" id="CHEBI:33019"/>
        <dbReference type="ChEBI" id="CHEBI:37565"/>
        <dbReference type="ChEBI" id="CHEBI:58805"/>
        <dbReference type="EC" id="2.7.7.65"/>
    </reaction>
</comment>
<comment type="caution">
    <text evidence="6">The sequence shown here is derived from an EMBL/GenBank/DDBJ whole genome shotgun (WGS) entry which is preliminary data.</text>
</comment>
<dbReference type="GO" id="GO:0052621">
    <property type="term" value="F:diguanylate cyclase activity"/>
    <property type="evidence" value="ECO:0007669"/>
    <property type="project" value="UniProtKB-EC"/>
</dbReference>
<dbReference type="InterPro" id="IPR029787">
    <property type="entry name" value="Nucleotide_cyclase"/>
</dbReference>
<sequence length="274" mass="29862">MSAVVNTQDPDAIAADHHDGLPFDRGTHDRLLRMPPLRGPRIAHPAVIATAEASALEQQLAEARATIAEQRDRIAYLESLSMTDELTGLLNRRGFFSHFRREIAAARRQRAKANGANGNDTKGRGTGGGVLVIIDLDGFKRINDTHGHMAGDAYLRQVARLLVGSVREEDVVARLGGDEFAVLLTKTDAACGDLRARQIAVAAGRRCVRWNDADLPIRFSFGVQPYGADDREEEVVRLADSRMYHDKAGRRPRPAGRKTGAPTGQRAANRLTSG</sequence>
<feature type="region of interest" description="Disordered" evidence="4">
    <location>
        <begin position="240"/>
        <end position="274"/>
    </location>
</feature>
<dbReference type="PANTHER" id="PTHR45138:SF9">
    <property type="entry name" value="DIGUANYLATE CYCLASE DGCM-RELATED"/>
    <property type="match status" value="1"/>
</dbReference>
<feature type="region of interest" description="Disordered" evidence="4">
    <location>
        <begin position="1"/>
        <end position="20"/>
    </location>
</feature>
<evidence type="ECO:0000259" key="5">
    <source>
        <dbReference type="PROSITE" id="PS50887"/>
    </source>
</evidence>
<dbReference type="Proteomes" id="UP000316083">
    <property type="component" value="Unassembled WGS sequence"/>
</dbReference>
<dbReference type="CDD" id="cd01949">
    <property type="entry name" value="GGDEF"/>
    <property type="match status" value="1"/>
</dbReference>
<evidence type="ECO:0000313" key="6">
    <source>
        <dbReference type="EMBL" id="TWA74600.1"/>
    </source>
</evidence>
<feature type="coiled-coil region" evidence="3">
    <location>
        <begin position="46"/>
        <end position="80"/>
    </location>
</feature>
<dbReference type="EC" id="2.7.7.65" evidence="1"/>
<proteinExistence type="predicted"/>
<dbReference type="InterPro" id="IPR043128">
    <property type="entry name" value="Rev_trsase/Diguanyl_cyclase"/>
</dbReference>
<dbReference type="PANTHER" id="PTHR45138">
    <property type="entry name" value="REGULATORY COMPONENTS OF SENSORY TRANSDUCTION SYSTEM"/>
    <property type="match status" value="1"/>
</dbReference>
<accession>A0A560BPQ4</accession>
<dbReference type="GO" id="GO:0043709">
    <property type="term" value="P:cell adhesion involved in single-species biofilm formation"/>
    <property type="evidence" value="ECO:0007669"/>
    <property type="project" value="TreeGrafter"/>
</dbReference>
<evidence type="ECO:0000256" key="1">
    <source>
        <dbReference type="ARBA" id="ARBA00012528"/>
    </source>
</evidence>
<dbReference type="GO" id="GO:1902201">
    <property type="term" value="P:negative regulation of bacterial-type flagellum-dependent cell motility"/>
    <property type="evidence" value="ECO:0007669"/>
    <property type="project" value="TreeGrafter"/>
</dbReference>
<dbReference type="Pfam" id="PF00990">
    <property type="entry name" value="GGDEF"/>
    <property type="match status" value="1"/>
</dbReference>
<dbReference type="PROSITE" id="PS50887">
    <property type="entry name" value="GGDEF"/>
    <property type="match status" value="1"/>
</dbReference>
<evidence type="ECO:0000256" key="3">
    <source>
        <dbReference type="SAM" id="Coils"/>
    </source>
</evidence>
<organism evidence="6 7">
    <name type="scientific">Azospirillum brasilense</name>
    <dbReference type="NCBI Taxonomy" id="192"/>
    <lineage>
        <taxon>Bacteria</taxon>
        <taxon>Pseudomonadati</taxon>
        <taxon>Pseudomonadota</taxon>
        <taxon>Alphaproteobacteria</taxon>
        <taxon>Rhodospirillales</taxon>
        <taxon>Azospirillaceae</taxon>
        <taxon>Azospirillum</taxon>
    </lineage>
</organism>
<evidence type="ECO:0000256" key="2">
    <source>
        <dbReference type="ARBA" id="ARBA00034247"/>
    </source>
</evidence>